<sequence>MSAEREHPQLSPIHLVPIVICLLASYLFTSLIVISRLSLPPPVITPVQEPPPTVPAEEALSQPAPYINSLMIIFIMFAAGVVIIYILAKYRRLLKFIIYFLIGLVTFSTTAFYTSLIAFVFTPWILELWLFFTAGAIFFVIYSIHKGYETLAMLSAVYVASSAGSITGSSLPFWTSIVLMVAVSLYDVYIVYRGYLKNLTKEDALTFPGLMVEFKGITVGLGDFFFYSILSSFALSSWGLISALMAGVGIILGFTLTIYLLRYRRILPGLPLSLIIGLSLALLGSIIF</sequence>
<dbReference type="GO" id="GO:0016485">
    <property type="term" value="P:protein processing"/>
    <property type="evidence" value="ECO:0007669"/>
    <property type="project" value="InterPro"/>
</dbReference>
<organism evidence="11 12">
    <name type="scientific">Caldiarchaeum subterraneum</name>
    <dbReference type="NCBI Taxonomy" id="311458"/>
    <lineage>
        <taxon>Archaea</taxon>
        <taxon>Nitrososphaerota</taxon>
        <taxon>Candidatus Caldarchaeales</taxon>
        <taxon>Candidatus Caldarchaeaceae</taxon>
        <taxon>Candidatus Caldarchaeum</taxon>
    </lineage>
</organism>
<evidence type="ECO:0000256" key="1">
    <source>
        <dbReference type="ARBA" id="ARBA00004477"/>
    </source>
</evidence>
<evidence type="ECO:0000313" key="11">
    <source>
        <dbReference type="EMBL" id="HIQ29195.1"/>
    </source>
</evidence>
<comment type="similarity">
    <text evidence="3">Belongs to the peptidase A22A family.</text>
</comment>
<feature type="transmembrane region" description="Helical" evidence="10">
    <location>
        <begin position="66"/>
        <end position="87"/>
    </location>
</feature>
<dbReference type="GO" id="GO:0016020">
    <property type="term" value="C:membrane"/>
    <property type="evidence" value="ECO:0007669"/>
    <property type="project" value="InterPro"/>
</dbReference>
<evidence type="ECO:0000256" key="2">
    <source>
        <dbReference type="ARBA" id="ARBA00004653"/>
    </source>
</evidence>
<dbReference type="Gene3D" id="1.10.472.100">
    <property type="entry name" value="Presenilin"/>
    <property type="match status" value="1"/>
</dbReference>
<dbReference type="EMBL" id="DQVM01000027">
    <property type="protein sequence ID" value="HIQ29195.1"/>
    <property type="molecule type" value="Genomic_DNA"/>
</dbReference>
<feature type="transmembrane region" description="Helical" evidence="10">
    <location>
        <begin position="204"/>
        <end position="226"/>
    </location>
</feature>
<evidence type="ECO:0000256" key="4">
    <source>
        <dbReference type="ARBA" id="ARBA00022692"/>
    </source>
</evidence>
<evidence type="ECO:0000256" key="6">
    <source>
        <dbReference type="ARBA" id="ARBA00022976"/>
    </source>
</evidence>
<evidence type="ECO:0000313" key="12">
    <source>
        <dbReference type="Proteomes" id="UP000608579"/>
    </source>
</evidence>
<feature type="transmembrane region" description="Helical" evidence="10">
    <location>
        <begin position="173"/>
        <end position="192"/>
    </location>
</feature>
<protein>
    <recommendedName>
        <fullName evidence="13">Presenilin</fullName>
    </recommendedName>
</protein>
<name>A0A833EBV1_CALS0</name>
<comment type="caution">
    <text evidence="11">The sequence shown here is derived from an EMBL/GenBank/DDBJ whole genome shotgun (WGS) entry which is preliminary data.</text>
</comment>
<keyword evidence="4 10" id="KW-0812">Transmembrane</keyword>
<dbReference type="Pfam" id="PF01080">
    <property type="entry name" value="Presenilin"/>
    <property type="match status" value="1"/>
</dbReference>
<keyword evidence="5" id="KW-0256">Endoplasmic reticulum</keyword>
<evidence type="ECO:0000256" key="7">
    <source>
        <dbReference type="ARBA" id="ARBA00022989"/>
    </source>
</evidence>
<feature type="transmembrane region" description="Helical" evidence="10">
    <location>
        <begin position="238"/>
        <end position="261"/>
    </location>
</feature>
<feature type="transmembrane region" description="Helical" evidence="10">
    <location>
        <begin position="151"/>
        <end position="167"/>
    </location>
</feature>
<dbReference type="GO" id="GO:0042500">
    <property type="term" value="F:aspartic endopeptidase activity, intramembrane cleaving"/>
    <property type="evidence" value="ECO:0007669"/>
    <property type="project" value="InterPro"/>
</dbReference>
<dbReference type="InterPro" id="IPR042524">
    <property type="entry name" value="Presenilin_C"/>
</dbReference>
<feature type="transmembrane region" description="Helical" evidence="10">
    <location>
        <begin position="96"/>
        <end position="122"/>
    </location>
</feature>
<dbReference type="GO" id="GO:0007219">
    <property type="term" value="P:Notch signaling pathway"/>
    <property type="evidence" value="ECO:0007669"/>
    <property type="project" value="UniProtKB-KW"/>
</dbReference>
<comment type="subcellular location">
    <subcellularLocation>
        <location evidence="1">Endoplasmic reticulum membrane</location>
        <topology evidence="1">Multi-pass membrane protein</topology>
    </subcellularLocation>
    <subcellularLocation>
        <location evidence="2">Golgi apparatus membrane</location>
        <topology evidence="2">Multi-pass membrane protein</topology>
    </subcellularLocation>
</comment>
<dbReference type="Proteomes" id="UP000608579">
    <property type="component" value="Unassembled WGS sequence"/>
</dbReference>
<evidence type="ECO:0000256" key="9">
    <source>
        <dbReference type="ARBA" id="ARBA00023136"/>
    </source>
</evidence>
<accession>A0A833EBV1</accession>
<gene>
    <name evidence="11" type="ORF">EYH45_01375</name>
</gene>
<evidence type="ECO:0000256" key="10">
    <source>
        <dbReference type="SAM" id="Phobius"/>
    </source>
</evidence>
<keyword evidence="9 10" id="KW-0472">Membrane</keyword>
<evidence type="ECO:0008006" key="13">
    <source>
        <dbReference type="Google" id="ProtNLM"/>
    </source>
</evidence>
<feature type="transmembrane region" description="Helical" evidence="10">
    <location>
        <begin position="128"/>
        <end position="144"/>
    </location>
</feature>
<keyword evidence="8" id="KW-0333">Golgi apparatus</keyword>
<dbReference type="SMART" id="SM00730">
    <property type="entry name" value="PSN"/>
    <property type="match status" value="1"/>
</dbReference>
<keyword evidence="6" id="KW-0914">Notch signaling pathway</keyword>
<feature type="transmembrane region" description="Helical" evidence="10">
    <location>
        <begin position="12"/>
        <end position="34"/>
    </location>
</feature>
<dbReference type="InterPro" id="IPR001108">
    <property type="entry name" value="Peptidase_A22A"/>
</dbReference>
<feature type="transmembrane region" description="Helical" evidence="10">
    <location>
        <begin position="268"/>
        <end position="287"/>
    </location>
</feature>
<evidence type="ECO:0000256" key="8">
    <source>
        <dbReference type="ARBA" id="ARBA00023034"/>
    </source>
</evidence>
<evidence type="ECO:0000256" key="3">
    <source>
        <dbReference type="ARBA" id="ARBA00008604"/>
    </source>
</evidence>
<reference evidence="11" key="1">
    <citation type="journal article" date="2020" name="ISME J.">
        <title>Gammaproteobacteria mediating utilization of methyl-, sulfur- and petroleum organic compounds in deep ocean hydrothermal plumes.</title>
        <authorList>
            <person name="Zhou Z."/>
            <person name="Liu Y."/>
            <person name="Pan J."/>
            <person name="Cron B.R."/>
            <person name="Toner B.M."/>
            <person name="Anantharaman K."/>
            <person name="Breier J.A."/>
            <person name="Dick G.J."/>
            <person name="Li M."/>
        </authorList>
    </citation>
    <scope>NUCLEOTIDE SEQUENCE</scope>
    <source>
        <strain evidence="11">SZUA-1515</strain>
    </source>
</reference>
<keyword evidence="7 10" id="KW-1133">Transmembrane helix</keyword>
<evidence type="ECO:0000256" key="5">
    <source>
        <dbReference type="ARBA" id="ARBA00022824"/>
    </source>
</evidence>
<dbReference type="AlphaFoldDB" id="A0A833EBV1"/>
<dbReference type="InterPro" id="IPR006639">
    <property type="entry name" value="Preselin/SPP"/>
</dbReference>
<proteinExistence type="inferred from homology"/>